<feature type="region of interest" description="Disordered" evidence="1">
    <location>
        <begin position="1"/>
        <end position="40"/>
    </location>
</feature>
<dbReference type="Proteomes" id="UP000316621">
    <property type="component" value="Chromosome 1"/>
</dbReference>
<evidence type="ECO:0000256" key="1">
    <source>
        <dbReference type="SAM" id="MobiDB-lite"/>
    </source>
</evidence>
<protein>
    <submittedName>
        <fullName evidence="2">Uncharacterized protein</fullName>
    </submittedName>
</protein>
<accession>A0A4Y7IA94</accession>
<gene>
    <name evidence="2" type="ORF">C5167_037377</name>
</gene>
<dbReference type="AlphaFoldDB" id="A0A4Y7IA94"/>
<sequence length="80" mass="8971">MSTITTANRSRFFNARGNSSSVESRVRSSKSTHGCSSSGKVDSMAMWFINDEEDNFQHQNRGTGGIRRRRNGKGKTIDDR</sequence>
<keyword evidence="3" id="KW-1185">Reference proteome</keyword>
<organism evidence="2 3">
    <name type="scientific">Papaver somniferum</name>
    <name type="common">Opium poppy</name>
    <dbReference type="NCBI Taxonomy" id="3469"/>
    <lineage>
        <taxon>Eukaryota</taxon>
        <taxon>Viridiplantae</taxon>
        <taxon>Streptophyta</taxon>
        <taxon>Embryophyta</taxon>
        <taxon>Tracheophyta</taxon>
        <taxon>Spermatophyta</taxon>
        <taxon>Magnoliopsida</taxon>
        <taxon>Ranunculales</taxon>
        <taxon>Papaveraceae</taxon>
        <taxon>Papaveroideae</taxon>
        <taxon>Papaver</taxon>
    </lineage>
</organism>
<reference evidence="2 3" key="1">
    <citation type="journal article" date="2018" name="Science">
        <title>The opium poppy genome and morphinan production.</title>
        <authorList>
            <person name="Guo L."/>
            <person name="Winzer T."/>
            <person name="Yang X."/>
            <person name="Li Y."/>
            <person name="Ning Z."/>
            <person name="He Z."/>
            <person name="Teodor R."/>
            <person name="Lu Y."/>
            <person name="Bowser T.A."/>
            <person name="Graham I.A."/>
            <person name="Ye K."/>
        </authorList>
    </citation>
    <scope>NUCLEOTIDE SEQUENCE [LARGE SCALE GENOMIC DNA]</scope>
    <source>
        <strain evidence="3">cv. HN1</strain>
        <tissue evidence="2">Leaves</tissue>
    </source>
</reference>
<dbReference type="Gramene" id="RZC44428">
    <property type="protein sequence ID" value="RZC44428"/>
    <property type="gene ID" value="C5167_037377"/>
</dbReference>
<proteinExistence type="predicted"/>
<feature type="compositionally biased region" description="Polar residues" evidence="1">
    <location>
        <begin position="1"/>
        <end position="11"/>
    </location>
</feature>
<evidence type="ECO:0000313" key="2">
    <source>
        <dbReference type="EMBL" id="RZC44428.1"/>
    </source>
</evidence>
<feature type="region of interest" description="Disordered" evidence="1">
    <location>
        <begin position="53"/>
        <end position="80"/>
    </location>
</feature>
<feature type="compositionally biased region" description="Low complexity" evidence="1">
    <location>
        <begin position="19"/>
        <end position="40"/>
    </location>
</feature>
<evidence type="ECO:0000313" key="3">
    <source>
        <dbReference type="Proteomes" id="UP000316621"/>
    </source>
</evidence>
<dbReference type="EMBL" id="CM010715">
    <property type="protein sequence ID" value="RZC44428.1"/>
    <property type="molecule type" value="Genomic_DNA"/>
</dbReference>
<name>A0A4Y7IA94_PAPSO</name>